<dbReference type="PIRSF" id="PIRSF020680">
    <property type="entry name" value="PhnH"/>
    <property type="match status" value="1"/>
</dbReference>
<proteinExistence type="predicted"/>
<protein>
    <submittedName>
        <fullName evidence="1">Alpha-D-ribose 1-methylphosphonate 5-triphosphate synthase subunit PhnH</fullName>
        <ecNumber evidence="1">2.7.8.37</ecNumber>
    </submittedName>
</protein>
<keyword evidence="2" id="KW-1185">Reference proteome</keyword>
<organism evidence="1 2">
    <name type="scientific">Roseinatronobacter ekhonensis</name>
    <dbReference type="NCBI Taxonomy" id="254356"/>
    <lineage>
        <taxon>Bacteria</taxon>
        <taxon>Pseudomonadati</taxon>
        <taxon>Pseudomonadota</taxon>
        <taxon>Alphaproteobacteria</taxon>
        <taxon>Rhodobacterales</taxon>
        <taxon>Paracoccaceae</taxon>
        <taxon>Roseinatronobacter</taxon>
    </lineage>
</organism>
<accession>A0A3B0M797</accession>
<gene>
    <name evidence="1" type="primary">phnH</name>
    <name evidence="1" type="ORF">ROE7235_01543</name>
</gene>
<dbReference type="Gene3D" id="3.40.50.11310">
    <property type="entry name" value="Bacterial phosphonate metabolism protein PhnH"/>
    <property type="match status" value="1"/>
</dbReference>
<dbReference type="GO" id="GO:0061693">
    <property type="term" value="F:alpha-D-ribose 1-methylphosphonate 5-triphosphate synthase activity"/>
    <property type="evidence" value="ECO:0007669"/>
    <property type="project" value="UniProtKB-EC"/>
</dbReference>
<dbReference type="InterPro" id="IPR038058">
    <property type="entry name" value="PhnH-like_sp"/>
</dbReference>
<dbReference type="AlphaFoldDB" id="A0A3B0M797"/>
<dbReference type="EMBL" id="UIHC01000011">
    <property type="protein sequence ID" value="SUZ31792.1"/>
    <property type="molecule type" value="Genomic_DNA"/>
</dbReference>
<name>A0A3B0M797_9RHOB</name>
<keyword evidence="1" id="KW-0808">Transferase</keyword>
<reference evidence="2" key="1">
    <citation type="submission" date="2018-08" db="EMBL/GenBank/DDBJ databases">
        <authorList>
            <person name="Rodrigo-Torres L."/>
            <person name="Arahal R. D."/>
            <person name="Lucena T."/>
        </authorList>
    </citation>
    <scope>NUCLEOTIDE SEQUENCE [LARGE SCALE GENOMIC DNA]</scope>
    <source>
        <strain evidence="2">CECT 7235</strain>
    </source>
</reference>
<evidence type="ECO:0000313" key="1">
    <source>
        <dbReference type="EMBL" id="SUZ31792.1"/>
    </source>
</evidence>
<dbReference type="Pfam" id="PF05845">
    <property type="entry name" value="PhnH"/>
    <property type="match status" value="1"/>
</dbReference>
<evidence type="ECO:0000313" key="2">
    <source>
        <dbReference type="Proteomes" id="UP000272908"/>
    </source>
</evidence>
<dbReference type="NCBIfam" id="TIGR03292">
    <property type="entry name" value="PhnH_redo"/>
    <property type="match status" value="1"/>
</dbReference>
<dbReference type="InterPro" id="IPR008772">
    <property type="entry name" value="Phosphonate_metab_PhnH"/>
</dbReference>
<dbReference type="SUPFAM" id="SSF159709">
    <property type="entry name" value="PhnH-like"/>
    <property type="match status" value="1"/>
</dbReference>
<sequence length="187" mass="19316">MDGLTPGFASPAVDAAHAFRAVLDTMAHPGRLVTLDGPAAPVPCSQAACVALLTLADATTPLHLAGAHDCKGMRDWVAFHLGAPLVGRSEAVFALGTWHALGPLAAYPQGVPDYPDRSATLIVEMADLQANGTRLTGPGIEDAAYLSLPDTDALRANASRFPLGLDFLFTHGAQLAALPRTTKLGDG</sequence>
<dbReference type="GO" id="GO:0019634">
    <property type="term" value="P:organic phosphonate metabolic process"/>
    <property type="evidence" value="ECO:0007669"/>
    <property type="project" value="InterPro"/>
</dbReference>
<dbReference type="EC" id="2.7.8.37" evidence="1"/>
<dbReference type="Proteomes" id="UP000272908">
    <property type="component" value="Unassembled WGS sequence"/>
</dbReference>